<evidence type="ECO:0000313" key="2">
    <source>
        <dbReference type="Proteomes" id="UP000588098"/>
    </source>
</evidence>
<dbReference type="EMBL" id="JACHJL010000018">
    <property type="protein sequence ID" value="MBB5938715.1"/>
    <property type="molecule type" value="Genomic_DNA"/>
</dbReference>
<name>A0A7W9V112_9ACTN</name>
<dbReference type="Proteomes" id="UP000588098">
    <property type="component" value="Unassembled WGS sequence"/>
</dbReference>
<organism evidence="1 2">
    <name type="scientific">Streptomyces zagrosensis</name>
    <dbReference type="NCBI Taxonomy" id="1042984"/>
    <lineage>
        <taxon>Bacteria</taxon>
        <taxon>Bacillati</taxon>
        <taxon>Actinomycetota</taxon>
        <taxon>Actinomycetes</taxon>
        <taxon>Kitasatosporales</taxon>
        <taxon>Streptomycetaceae</taxon>
        <taxon>Streptomyces</taxon>
    </lineage>
</organism>
<evidence type="ECO:0000313" key="1">
    <source>
        <dbReference type="EMBL" id="MBB5938715.1"/>
    </source>
</evidence>
<accession>A0A7W9V112</accession>
<comment type="caution">
    <text evidence="1">The sequence shown here is derived from an EMBL/GenBank/DDBJ whole genome shotgun (WGS) entry which is preliminary data.</text>
</comment>
<proteinExistence type="predicted"/>
<gene>
    <name evidence="1" type="ORF">FHS42_005806</name>
</gene>
<protein>
    <submittedName>
        <fullName evidence="1">Uncharacterized protein</fullName>
    </submittedName>
</protein>
<sequence>MIRVLGGKGCHLSAHSDWGKPHGSCSPRPGSVPSIVRCCAGFSAGAGTTHWDDFSCSVPRCIFVRWVTVHVCACWITVHAARIAPRPSSACRAAPCAWSPAVASGQRSRCVRPRIHSLIFPEEDVPLTPMPNAPDRPTHTGKRGRACRTSIVFDSGAMFGGVGIFPSSPSRLSPGRRVVCACSSILVGLRRSVSARWGSRFSAGRKRSRCHSRAVGTQGPSAAAIRHRLSLIRGERCRWTKEYSGETPSWGE</sequence>
<keyword evidence="2" id="KW-1185">Reference proteome</keyword>
<reference evidence="1 2" key="1">
    <citation type="submission" date="2020-08" db="EMBL/GenBank/DDBJ databases">
        <title>Genomic Encyclopedia of Type Strains, Phase III (KMG-III): the genomes of soil and plant-associated and newly described type strains.</title>
        <authorList>
            <person name="Whitman W."/>
        </authorList>
    </citation>
    <scope>NUCLEOTIDE SEQUENCE [LARGE SCALE GENOMIC DNA]</scope>
    <source>
        <strain evidence="1 2">CECT 8305</strain>
    </source>
</reference>
<dbReference type="AlphaFoldDB" id="A0A7W9V112"/>